<dbReference type="OMA" id="MPCIRRH"/>
<dbReference type="AlphaFoldDB" id="A0A284QWM5"/>
<gene>
    <name evidence="3" type="ORF">ARMOST_04192</name>
</gene>
<name>A0A284QWM5_ARMOS</name>
<accession>A0A284QWM5</accession>
<feature type="domain" description="Mug135-like C-terminal" evidence="2">
    <location>
        <begin position="41"/>
        <end position="120"/>
    </location>
</feature>
<sequence>MPCIRRHPADQNDEMPAWARRMEERLEERFVRIENLLIRTYNLRISAGRFRVPYKVVLAADGVDPTQRANNPLPPLRNVQDMRNLTAAQLDNYLDTYGILYGRRTTREAKLSSLRIYIGCAAEV</sequence>
<dbReference type="Proteomes" id="UP000219338">
    <property type="component" value="Unassembled WGS sequence"/>
</dbReference>
<dbReference type="Pfam" id="PF08593">
    <property type="entry name" value="Mug135_C"/>
    <property type="match status" value="1"/>
</dbReference>
<evidence type="ECO:0000259" key="2">
    <source>
        <dbReference type="Pfam" id="PF08593"/>
    </source>
</evidence>
<evidence type="ECO:0000313" key="3">
    <source>
        <dbReference type="EMBL" id="SJL00878.1"/>
    </source>
</evidence>
<evidence type="ECO:0000256" key="1">
    <source>
        <dbReference type="ARBA" id="ARBA00005788"/>
    </source>
</evidence>
<organism evidence="3 4">
    <name type="scientific">Armillaria ostoyae</name>
    <name type="common">Armillaria root rot fungus</name>
    <dbReference type="NCBI Taxonomy" id="47428"/>
    <lineage>
        <taxon>Eukaryota</taxon>
        <taxon>Fungi</taxon>
        <taxon>Dikarya</taxon>
        <taxon>Basidiomycota</taxon>
        <taxon>Agaricomycotina</taxon>
        <taxon>Agaricomycetes</taxon>
        <taxon>Agaricomycetidae</taxon>
        <taxon>Agaricales</taxon>
        <taxon>Marasmiineae</taxon>
        <taxon>Physalacriaceae</taxon>
        <taxon>Armillaria</taxon>
    </lineage>
</organism>
<dbReference type="EMBL" id="FUEG01000002">
    <property type="protein sequence ID" value="SJL00878.1"/>
    <property type="molecule type" value="Genomic_DNA"/>
</dbReference>
<dbReference type="InterPro" id="IPR013902">
    <property type="entry name" value="Mug135-like_C"/>
</dbReference>
<evidence type="ECO:0000313" key="4">
    <source>
        <dbReference type="Proteomes" id="UP000219338"/>
    </source>
</evidence>
<dbReference type="OrthoDB" id="3230244at2759"/>
<keyword evidence="4" id="KW-1185">Reference proteome</keyword>
<comment type="similarity">
    <text evidence="1">Belongs to the UPF0612 family.</text>
</comment>
<reference evidence="4" key="1">
    <citation type="journal article" date="2017" name="Nat. Ecol. Evol.">
        <title>Genome expansion and lineage-specific genetic innovations in the forest pathogenic fungi Armillaria.</title>
        <authorList>
            <person name="Sipos G."/>
            <person name="Prasanna A.N."/>
            <person name="Walter M.C."/>
            <person name="O'Connor E."/>
            <person name="Balint B."/>
            <person name="Krizsan K."/>
            <person name="Kiss B."/>
            <person name="Hess J."/>
            <person name="Varga T."/>
            <person name="Slot J."/>
            <person name="Riley R."/>
            <person name="Boka B."/>
            <person name="Rigling D."/>
            <person name="Barry K."/>
            <person name="Lee J."/>
            <person name="Mihaltcheva S."/>
            <person name="LaButti K."/>
            <person name="Lipzen A."/>
            <person name="Waldron R."/>
            <person name="Moloney N.M."/>
            <person name="Sperisen C."/>
            <person name="Kredics L."/>
            <person name="Vagvoelgyi C."/>
            <person name="Patrignani A."/>
            <person name="Fitzpatrick D."/>
            <person name="Nagy I."/>
            <person name="Doyle S."/>
            <person name="Anderson J.B."/>
            <person name="Grigoriev I.V."/>
            <person name="Gueldener U."/>
            <person name="Muensterkoetter M."/>
            <person name="Nagy L.G."/>
        </authorList>
    </citation>
    <scope>NUCLEOTIDE SEQUENCE [LARGE SCALE GENOMIC DNA]</scope>
    <source>
        <strain evidence="4">C18/9</strain>
    </source>
</reference>
<proteinExistence type="inferred from homology"/>
<protein>
    <recommendedName>
        <fullName evidence="2">Mug135-like C-terminal domain-containing protein</fullName>
    </recommendedName>
</protein>
<dbReference type="STRING" id="47428.A0A284QWM5"/>